<dbReference type="SUPFAM" id="SSF55486">
    <property type="entry name" value="Metalloproteases ('zincins'), catalytic domain"/>
    <property type="match status" value="1"/>
</dbReference>
<dbReference type="OrthoDB" id="626167at2759"/>
<feature type="domain" description="Peptidase M61 catalytic" evidence="1">
    <location>
        <begin position="298"/>
        <end position="348"/>
    </location>
</feature>
<dbReference type="InterPro" id="IPR027268">
    <property type="entry name" value="Peptidase_M4/M1_CTD_sf"/>
</dbReference>
<dbReference type="eggNOG" id="ENOG502SIRA">
    <property type="taxonomic scope" value="Eukaryota"/>
</dbReference>
<dbReference type="InParanoid" id="W3WNI6"/>
<protein>
    <recommendedName>
        <fullName evidence="1">Peptidase M61 catalytic domain-containing protein</fullName>
    </recommendedName>
</protein>
<sequence length="551" mass="61972">MTSLRLILTPHLDCDPEQHSISVRMILTLPDKVKDDILFHHVLARGPIKTVQYTASDVTIRDTNGSLPLYAADSKDGRRRMFHAGRDVAPGEVSVEYTATPWDATESSPCGPQIALERDGGGLTSAGMAFILRPATNDVLDTTIEWDLSSAPQDTRAACSLGEGVTVTAQVKATVLDECFFAVGPLQSYPSGETKGPFGTYWLSSPPFDAKALSAKMHALYPKMAQFFGDPDPTYRIFIRRNIQKCVSGRGLHRGFVFAWTTVAPRDEDGIDEFLMHETIHNWPRLGHSAGGPTLEEMADGWWNEGIAEYYSLFLPFRFGVFTEQDFVRRLNIHISGYYTNPDRQVKNKDIQSRFWAGGHVNRIPYQRGMMYFLLLAYQLKKSGGRSLDELILEMIHLRRQEQPHGIAIWNAILEKELGPDVVRGYQDMSEAIPIVLPTDFLRVAEGLDWNLQRQDQEEFCLGFSEDSLSRSGGTVKDLDTSSRAAKAGVQEGDVTTRQHSFFFDADRWGQDFTMVVRRITPDGGEELKTLSWWPRGINKVESYQLIQNHA</sequence>
<dbReference type="OMA" id="HNWPRLG"/>
<organism evidence="2 3">
    <name type="scientific">Pestalotiopsis fici (strain W106-1 / CGMCC3.15140)</name>
    <dbReference type="NCBI Taxonomy" id="1229662"/>
    <lineage>
        <taxon>Eukaryota</taxon>
        <taxon>Fungi</taxon>
        <taxon>Dikarya</taxon>
        <taxon>Ascomycota</taxon>
        <taxon>Pezizomycotina</taxon>
        <taxon>Sordariomycetes</taxon>
        <taxon>Xylariomycetidae</taxon>
        <taxon>Amphisphaeriales</taxon>
        <taxon>Sporocadaceae</taxon>
        <taxon>Pestalotiopsis</taxon>
    </lineage>
</organism>
<reference evidence="3" key="1">
    <citation type="journal article" date="2015" name="BMC Genomics">
        <title>Genomic and transcriptomic analysis of the endophytic fungus Pestalotiopsis fici reveals its lifestyle and high potential for synthesis of natural products.</title>
        <authorList>
            <person name="Wang X."/>
            <person name="Zhang X."/>
            <person name="Liu L."/>
            <person name="Xiang M."/>
            <person name="Wang W."/>
            <person name="Sun X."/>
            <person name="Che Y."/>
            <person name="Guo L."/>
            <person name="Liu G."/>
            <person name="Guo L."/>
            <person name="Wang C."/>
            <person name="Yin W.B."/>
            <person name="Stadler M."/>
            <person name="Zhang X."/>
            <person name="Liu X."/>
        </authorList>
    </citation>
    <scope>NUCLEOTIDE SEQUENCE [LARGE SCALE GENOMIC DNA]</scope>
    <source>
        <strain evidence="3">W106-1 / CGMCC3.15140</strain>
    </source>
</reference>
<dbReference type="GeneID" id="19277306"/>
<dbReference type="KEGG" id="pfy:PFICI_12293"/>
<dbReference type="RefSeq" id="XP_007839065.1">
    <property type="nucleotide sequence ID" value="XM_007840874.1"/>
</dbReference>
<dbReference type="EMBL" id="KI912118">
    <property type="protein sequence ID" value="ETS75349.1"/>
    <property type="molecule type" value="Genomic_DNA"/>
</dbReference>
<dbReference type="AlphaFoldDB" id="W3WNI6"/>
<proteinExistence type="predicted"/>
<accession>W3WNI6</accession>
<gene>
    <name evidence="2" type="ORF">PFICI_12293</name>
</gene>
<evidence type="ECO:0000313" key="2">
    <source>
        <dbReference type="EMBL" id="ETS75349.1"/>
    </source>
</evidence>
<dbReference type="Pfam" id="PF05299">
    <property type="entry name" value="Peptidase_M61"/>
    <property type="match status" value="1"/>
</dbReference>
<dbReference type="InterPro" id="IPR007963">
    <property type="entry name" value="Peptidase_M61_catalytic"/>
</dbReference>
<name>W3WNI6_PESFW</name>
<dbReference type="HOGENOM" id="CLU_024392_1_0_1"/>
<dbReference type="Gene3D" id="1.10.390.10">
    <property type="entry name" value="Neutral Protease Domain 2"/>
    <property type="match status" value="1"/>
</dbReference>
<evidence type="ECO:0000259" key="1">
    <source>
        <dbReference type="Pfam" id="PF05299"/>
    </source>
</evidence>
<evidence type="ECO:0000313" key="3">
    <source>
        <dbReference type="Proteomes" id="UP000030651"/>
    </source>
</evidence>
<dbReference type="Proteomes" id="UP000030651">
    <property type="component" value="Unassembled WGS sequence"/>
</dbReference>
<keyword evidence="3" id="KW-1185">Reference proteome</keyword>